<dbReference type="EMBL" id="CP090895">
    <property type="protein sequence ID" value="ULT85928.1"/>
    <property type="molecule type" value="Genomic_DNA"/>
</dbReference>
<dbReference type="Proteomes" id="UP000827892">
    <property type="component" value="Chromosome V"/>
</dbReference>
<dbReference type="AlphaFoldDB" id="A0AAE8ZWK2"/>
<gene>
    <name evidence="2" type="ORF">L3Y34_005960</name>
</gene>
<evidence type="ECO:0000256" key="1">
    <source>
        <dbReference type="SAM" id="MobiDB-lite"/>
    </source>
</evidence>
<accession>A0AAE8ZWK2</accession>
<organism evidence="2 3">
    <name type="scientific">Caenorhabditis briggsae</name>
    <dbReference type="NCBI Taxonomy" id="6238"/>
    <lineage>
        <taxon>Eukaryota</taxon>
        <taxon>Metazoa</taxon>
        <taxon>Ecdysozoa</taxon>
        <taxon>Nematoda</taxon>
        <taxon>Chromadorea</taxon>
        <taxon>Rhabditida</taxon>
        <taxon>Rhabditina</taxon>
        <taxon>Rhabditomorpha</taxon>
        <taxon>Rhabditoidea</taxon>
        <taxon>Rhabditidae</taxon>
        <taxon>Peloderinae</taxon>
        <taxon>Caenorhabditis</taxon>
    </lineage>
</organism>
<name>A0AAE8ZWK2_CAEBR</name>
<evidence type="ECO:0000313" key="3">
    <source>
        <dbReference type="Proteomes" id="UP000827892"/>
    </source>
</evidence>
<reference evidence="2 3" key="1">
    <citation type="submission" date="2022-02" db="EMBL/GenBank/DDBJ databases">
        <title>Chromosome-level reference genomes for two strains of Caenorhabditis briggsae: an improved platform for comparative genomics.</title>
        <authorList>
            <person name="Stevens L."/>
            <person name="Andersen E.C."/>
        </authorList>
    </citation>
    <scope>NUCLEOTIDE SEQUENCE [LARGE SCALE GENOMIC DNA]</scope>
    <source>
        <strain evidence="2">QX1410_ONT</strain>
        <tissue evidence="2">Whole-organism</tissue>
    </source>
</reference>
<feature type="region of interest" description="Disordered" evidence="1">
    <location>
        <begin position="153"/>
        <end position="179"/>
    </location>
</feature>
<feature type="region of interest" description="Disordered" evidence="1">
    <location>
        <begin position="103"/>
        <end position="138"/>
    </location>
</feature>
<protein>
    <submittedName>
        <fullName evidence="2">Uncharacterized protein</fullName>
    </submittedName>
</protein>
<feature type="compositionally biased region" description="Acidic residues" evidence="1">
    <location>
        <begin position="103"/>
        <end position="116"/>
    </location>
</feature>
<feature type="region of interest" description="Disordered" evidence="1">
    <location>
        <begin position="319"/>
        <end position="339"/>
    </location>
</feature>
<proteinExistence type="predicted"/>
<sequence>MSLLPLNTLSEAGCLFIEARLLGGPGNIVSQIGLTVDAPNTSIAVFSRTSGVLLVAGVGSFFAYRVASNLLGNRFVWECLDARHIDQLPTADRRLLYSFNEADEDEEDAEDQENEVDPVTGERRRRRRDSEGSRISAGQVSIGRLNRIRRSTRTPRGLLGSLQETPSKRGAGIVSRQSSRHSVASAHSVASIPFSSNSSVKSASFRIVWEGSQPTWDDFDIPSTSAGIPAITGQPSVLSRLGHVASTSSMRDGQSVGDLCSVFNDVMSVTSLAEGSDDPLLMDEDYRDEEDDESGGLLWRKCTANNTKYMYQSIAMETSEAGSDDGGSPKKRQFLDLGIDDDDEKTEQLTLLSPPDSETAMSNSKSRSMYDSAIGAEISSSEEGSTCPKRLYVLRETDNMSIAASSCASLEWCDDIDRNAASRIGFDEEKSSPLRLKRANLDWDLKSEVVPRALSVTSSSVVTREIEPKFAPKSSRDLMVMACEMFQPYSPPFRLLQDLQTIYHRRRLKRIAIPSLPESPGSCVSLFMRSALYHKCSLLRDATWTSIEKRFDNAIHECDFMSKWPGYDAKTMRLDLKRLHELVSSESTSSGLEPDHHRAYQVLIVLEAKRAYDERLAGLFCEDWFDVDSPADVFRILTTRGDDELPSKILWNLLCRISGVSIEIIDARVLSERPKIHRFSSTASPKTPSLTWLRLGKRPVPLFYIPDDE</sequence>
<evidence type="ECO:0000313" key="2">
    <source>
        <dbReference type="EMBL" id="ULT85928.1"/>
    </source>
</evidence>